<evidence type="ECO:0000256" key="1">
    <source>
        <dbReference type="SAM" id="Phobius"/>
    </source>
</evidence>
<keyword evidence="1" id="KW-0472">Membrane</keyword>
<comment type="caution">
    <text evidence="2">The sequence shown here is derived from an EMBL/GenBank/DDBJ whole genome shotgun (WGS) entry which is preliminary data.</text>
</comment>
<keyword evidence="1" id="KW-1133">Transmembrane helix</keyword>
<dbReference type="RefSeq" id="WP_140649155.1">
    <property type="nucleotide sequence ID" value="NZ_RCZB01000003.1"/>
</dbReference>
<dbReference type="EMBL" id="RCZO01000001">
    <property type="protein sequence ID" value="TPG11656.1"/>
    <property type="molecule type" value="Genomic_DNA"/>
</dbReference>
<reference evidence="2 3" key="1">
    <citation type="journal article" date="2019" name="Environ. Microbiol.">
        <title>Species interactions and distinct microbial communities in high Arctic permafrost affected cryosols are associated with the CH4 and CO2 gas fluxes.</title>
        <authorList>
            <person name="Altshuler I."/>
            <person name="Hamel J."/>
            <person name="Turney S."/>
            <person name="Magnuson E."/>
            <person name="Levesque R."/>
            <person name="Greer C."/>
            <person name="Whyte L.G."/>
        </authorList>
    </citation>
    <scope>NUCLEOTIDE SEQUENCE [LARGE SCALE GENOMIC DNA]</scope>
    <source>
        <strain evidence="2 3">S13Y</strain>
    </source>
</reference>
<name>A0A502FDL5_9GAMM</name>
<dbReference type="AlphaFoldDB" id="A0A502FDL5"/>
<protein>
    <submittedName>
        <fullName evidence="2">Uncharacterized protein</fullName>
    </submittedName>
</protein>
<keyword evidence="1" id="KW-0812">Transmembrane</keyword>
<dbReference type="Proteomes" id="UP000319486">
    <property type="component" value="Unassembled WGS sequence"/>
</dbReference>
<accession>A0A502FDL5</accession>
<evidence type="ECO:0000313" key="3">
    <source>
        <dbReference type="Proteomes" id="UP000319486"/>
    </source>
</evidence>
<keyword evidence="3" id="KW-1185">Reference proteome</keyword>
<feature type="transmembrane region" description="Helical" evidence="1">
    <location>
        <begin position="43"/>
        <end position="69"/>
    </location>
</feature>
<evidence type="ECO:0000313" key="2">
    <source>
        <dbReference type="EMBL" id="TPG11656.1"/>
    </source>
</evidence>
<gene>
    <name evidence="2" type="ORF">EAH88_03895</name>
</gene>
<sequence length="72" mass="8288">MPPPIWRWNRLGWRHRGEGWHGECRATVFFDIIGFGKACLVQLVYMVIFFVLVLIIGVILAMVFGIAMLGMH</sequence>
<organism evidence="2 3">
    <name type="scientific">Rhodanobacter glycinis</name>
    <dbReference type="NCBI Taxonomy" id="582702"/>
    <lineage>
        <taxon>Bacteria</taxon>
        <taxon>Pseudomonadati</taxon>
        <taxon>Pseudomonadota</taxon>
        <taxon>Gammaproteobacteria</taxon>
        <taxon>Lysobacterales</taxon>
        <taxon>Rhodanobacteraceae</taxon>
        <taxon>Rhodanobacter</taxon>
    </lineage>
</organism>
<proteinExistence type="predicted"/>